<sequence length="214" mass="24969">MLNNLRFVIRSFANITIAANKHVHLPIRTICSLNQTPLGSPVLPISINLPTLSTKRIIIDKPCPCLPIRIPRPTISFPLVDPLVNNDNEIQAARLIVIRRNKMKKHKLKKLRKRMKYVWAKVRQKRELRKEKAFQAELMSQVKEAEQFKAVDYVQDKLNIINMTILPNTWRGKRLPEFVIKDLINKAQAKRQAKLEAKERRKKLMASYSYPKSM</sequence>
<accession>A0A5E4M5B3</accession>
<dbReference type="InterPro" id="IPR013177">
    <property type="entry name" value="Ribosomal_mS38_C"/>
</dbReference>
<feature type="domain" description="Ribosomal protein mS38 C-terminal" evidence="1">
    <location>
        <begin position="91"/>
        <end position="124"/>
    </location>
</feature>
<name>A0A5E4M5B3_9HEMI</name>
<evidence type="ECO:0000259" key="1">
    <source>
        <dbReference type="SMART" id="SM01155"/>
    </source>
</evidence>
<dbReference type="EMBL" id="CABPRJ010000036">
    <property type="protein sequence ID" value="VVC26511.1"/>
    <property type="molecule type" value="Genomic_DNA"/>
</dbReference>
<gene>
    <name evidence="2" type="ORF">CINCED_3A019766</name>
</gene>
<dbReference type="AlphaFoldDB" id="A0A5E4M5B3"/>
<evidence type="ECO:0000313" key="2">
    <source>
        <dbReference type="EMBL" id="VVC26511.1"/>
    </source>
</evidence>
<dbReference type="OrthoDB" id="6423950at2759"/>
<protein>
    <recommendedName>
        <fullName evidence="1">Ribosomal protein mS38 C-terminal domain-containing protein</fullName>
    </recommendedName>
</protein>
<evidence type="ECO:0000313" key="3">
    <source>
        <dbReference type="Proteomes" id="UP000325440"/>
    </source>
</evidence>
<dbReference type="Pfam" id="PF08213">
    <property type="entry name" value="COX24_C"/>
    <property type="match status" value="1"/>
</dbReference>
<proteinExistence type="predicted"/>
<organism evidence="2 3">
    <name type="scientific">Cinara cedri</name>
    <dbReference type="NCBI Taxonomy" id="506608"/>
    <lineage>
        <taxon>Eukaryota</taxon>
        <taxon>Metazoa</taxon>
        <taxon>Ecdysozoa</taxon>
        <taxon>Arthropoda</taxon>
        <taxon>Hexapoda</taxon>
        <taxon>Insecta</taxon>
        <taxon>Pterygota</taxon>
        <taxon>Neoptera</taxon>
        <taxon>Paraneoptera</taxon>
        <taxon>Hemiptera</taxon>
        <taxon>Sternorrhyncha</taxon>
        <taxon>Aphidomorpha</taxon>
        <taxon>Aphidoidea</taxon>
        <taxon>Aphididae</taxon>
        <taxon>Lachninae</taxon>
        <taxon>Cinara</taxon>
    </lineage>
</organism>
<dbReference type="Proteomes" id="UP000325440">
    <property type="component" value="Unassembled WGS sequence"/>
</dbReference>
<dbReference type="SMART" id="SM01155">
    <property type="entry name" value="DUF1713"/>
    <property type="match status" value="1"/>
</dbReference>
<reference evidence="2 3" key="1">
    <citation type="submission" date="2019-08" db="EMBL/GenBank/DDBJ databases">
        <authorList>
            <person name="Alioto T."/>
            <person name="Alioto T."/>
            <person name="Gomez Garrido J."/>
        </authorList>
    </citation>
    <scope>NUCLEOTIDE SEQUENCE [LARGE SCALE GENOMIC DNA]</scope>
</reference>
<keyword evidence="3" id="KW-1185">Reference proteome</keyword>